<dbReference type="SMART" id="SM00710">
    <property type="entry name" value="PbH1"/>
    <property type="match status" value="12"/>
</dbReference>
<sequence>MIPILYTSDETDFGHHGIGDLADCISAHVIEQRNGKFELEFVYPVTGRWFDQIQEDCIVKAKPNDIAADQLFRIYQSTKPMDGKVTFNARHISYDLAYNPLPKTTLSGNAAAVLNQILEGGLNAHPFTGFSDSTTESNSEVGPCTVREALGGKEGSLLDNWGGEYEFDNFTVRHHMRRGRDTGVLVEYGKNLTDFNQERALADVFTSVYAYAKKQDDEGNEQLITLDNKMVHLDSENNYPIKRTLMLDLSGDDSVTDSASLKTATEKYAQDNKIDQPSVSWSIKFQNLRKTQDYKDIAVLETCSLCDYITVRFRRYGVDVKAEIIEVDYNVLLEEYNSMDLGDPISNFVVDYQKQQKHNQTQFDRNTNFFLDAIDRATKAITGASGGYVRLIPSRNPQEIVIMDTSDIATATRVWRWNLGGLGYSHNGYNGPYELAMTMDGEIVADFITAGVLRGIEVNGVTVNGSTVNGTTINGGNINGAALHINNNDMDIWLDNNGFHMKKDDFDVWIDGNGIRAIKSGQEKMRIAQDGTVYFYDANIIGRHIKITPETIEITGTEDATDKTVLREGGLHFYKENSYLGNLIPLYSGVNSQKGISLNLENADFLSFDEPNGAGGYTPLFETLRVPVDGKARSLHGYLPFDMHNNPIKDNMGAYINAIAYGADPTGTKMSADAIQKALDKCRYVGSGTVYLPTGTYKLEKTLYIYASTKLLLDDNARMVRCHKMSCMLVNGGQNGEFADVTGYDGPGGIEIVGGYWDNNLGDSQYQDNQNDMFILGHGANIWVEKVKFIDCISYHCIDMNGCCHVRIRDCGFFGYHDYTTEGVMREAIQIGECNFAEFGVNDFTPCFDVIVEGCLFTKSSKQGYFPAGVGNHYSRNGVRQTDIVVRNNYFEGCTHSGTHPYKWGTTWIYQNTYINCKRAVHCSNVNGGDVSAQNPDGSPSGQPGACENIYIFDNDMIDCQSDNVYTSGFIYNGIYAQPRNIVIERNRITGKSGNTGLSLTLVQDTKIRKNAFKFLYRGIWLNSCDKTEVDDNSFESVERECVAADLDSNQTEFNNRFLFVRRNRMFNIGYSAVYMRTTWHGAVSDNEMFDVASAGGTRGGVAIESSDSIRVLNNSIDVKLNGSDQFSVSIGQGSTGCQSSNNRVNVKQVVNPNGGNFIGRFGVDGNGNLVKMSDVQA</sequence>
<dbReference type="InterPro" id="IPR012334">
    <property type="entry name" value="Pectin_lyas_fold"/>
</dbReference>
<feature type="domain" description="Tail spike" evidence="1">
    <location>
        <begin position="157"/>
        <end position="337"/>
    </location>
</feature>
<evidence type="ECO:0000313" key="3">
    <source>
        <dbReference type="EMBL" id="BBN99153.1"/>
    </source>
</evidence>
<protein>
    <recommendedName>
        <fullName evidence="5">Pectate lyase superfamily protein domain-containing protein</fullName>
    </recommendedName>
</protein>
<dbReference type="Proteomes" id="UP000326951">
    <property type="component" value="Chromosome"/>
</dbReference>
<name>A0A5K7X3D4_9BACL</name>
<feature type="domain" description="Rhamnogalacturonase A/B/Epimerase-like pectate lyase" evidence="2">
    <location>
        <begin position="656"/>
        <end position="712"/>
    </location>
</feature>
<dbReference type="SUPFAM" id="SSF51126">
    <property type="entry name" value="Pectin lyase-like"/>
    <property type="match status" value="2"/>
</dbReference>
<dbReference type="AlphaFoldDB" id="A0A5K7X3D4"/>
<dbReference type="InterPro" id="IPR010572">
    <property type="entry name" value="Tail_dom"/>
</dbReference>
<evidence type="ECO:0000313" key="4">
    <source>
        <dbReference type="Proteomes" id="UP000326951"/>
    </source>
</evidence>
<organism evidence="3 4">
    <name type="scientific">Sporolactobacillus terrae</name>
    <dbReference type="NCBI Taxonomy" id="269673"/>
    <lineage>
        <taxon>Bacteria</taxon>
        <taxon>Bacillati</taxon>
        <taxon>Bacillota</taxon>
        <taxon>Bacilli</taxon>
        <taxon>Bacillales</taxon>
        <taxon>Sporolactobacillaceae</taxon>
        <taxon>Sporolactobacillus</taxon>
    </lineage>
</organism>
<dbReference type="EMBL" id="AP021853">
    <property type="protein sequence ID" value="BBN99153.1"/>
    <property type="molecule type" value="Genomic_DNA"/>
</dbReference>
<dbReference type="Pfam" id="PF06605">
    <property type="entry name" value="Prophage_tail"/>
    <property type="match status" value="1"/>
</dbReference>
<evidence type="ECO:0008006" key="5">
    <source>
        <dbReference type="Google" id="ProtNLM"/>
    </source>
</evidence>
<dbReference type="InterPro" id="IPR006626">
    <property type="entry name" value="PbH1"/>
</dbReference>
<accession>A0A5K7X3D4</accession>
<dbReference type="RefSeq" id="WP_172968986.1">
    <property type="nucleotide sequence ID" value="NZ_AP021853.1"/>
</dbReference>
<reference evidence="3 4" key="1">
    <citation type="submission" date="2019-09" db="EMBL/GenBank/DDBJ databases">
        <title>Complete genome sequence of Sporolactobacillus terrae 70-3.</title>
        <authorList>
            <person name="Tanaka N."/>
            <person name="Shiwa Y."/>
            <person name="Fujita N."/>
            <person name="Tanasupawat S."/>
        </authorList>
    </citation>
    <scope>NUCLEOTIDE SEQUENCE [LARGE SCALE GENOMIC DNA]</scope>
    <source>
        <strain evidence="3 4">70-3</strain>
    </source>
</reference>
<gene>
    <name evidence="3" type="ORF">St703_18580</name>
</gene>
<dbReference type="InterPro" id="IPR024535">
    <property type="entry name" value="RHGA/B-epi-like_pectate_lyase"/>
</dbReference>
<dbReference type="InterPro" id="IPR007119">
    <property type="entry name" value="Phage_tail_spike_N"/>
</dbReference>
<dbReference type="Pfam" id="PF12708">
    <property type="entry name" value="Pect-lyase_RHGA_epim"/>
    <property type="match status" value="1"/>
</dbReference>
<evidence type="ECO:0000259" key="1">
    <source>
        <dbReference type="Pfam" id="PF06605"/>
    </source>
</evidence>
<dbReference type="InterPro" id="IPR011050">
    <property type="entry name" value="Pectin_lyase_fold/virulence"/>
</dbReference>
<dbReference type="Gene3D" id="2.160.20.10">
    <property type="entry name" value="Single-stranded right-handed beta-helix, Pectin lyase-like"/>
    <property type="match status" value="1"/>
</dbReference>
<proteinExistence type="predicted"/>
<evidence type="ECO:0000259" key="2">
    <source>
        <dbReference type="Pfam" id="PF12708"/>
    </source>
</evidence>
<dbReference type="NCBIfam" id="TIGR01665">
    <property type="entry name" value="put_anti_recept"/>
    <property type="match status" value="1"/>
</dbReference>